<dbReference type="RefSeq" id="XP_014825627.1">
    <property type="nucleotide sequence ID" value="XM_014970141.1"/>
</dbReference>
<dbReference type="InterPro" id="IPR006703">
    <property type="entry name" value="G_AIG1"/>
</dbReference>
<sequence length="569" mass="64327">MQNIKSPSKVSDSKCPPSSPTSPARTPAPLPRTKLRAEPSSLDISSAAVRTSTLDTLISKSALIQSGNPSVYQLRPKKEKSAKLTKLTVGEKDGCKRHKTILLVGETGAGKSTFINALVNFTMGVKFQDEVWFQIVEEADHETSEVIVYEIFGFEGKAIPYSLSIIDTPGFGSTRGIEHDVNISQRLFDLFQSMDGVHAIHGVGLVMKASDNRLSDRLMYILNSIMSLFGKNIEDNIVALITHSNGRTPNNVLKALEVSTIKCAKDEKKRPVYFLFNNCQSEDRNEAAEYLEGANKITEKGLTEFTAFLEKARPQNVKATVVVIKERSELTACIQNLQQRIIETEQKQEQIRQIQHDLIKYKEEMKKNEHFTIEIEESYKVKEPINAENWFKGGSFEGAMCCTRCEENCHYPGCILAPSPAFCDVIKGGHCIVCSGKCPTSDHVKENWRYVTKTRKVKMTLKEIKQKYENSKTEREKNLSYLEGLETKIKHLTAKKYELLDESYKHVVKLEKTALKVDSASTLVHLDFLIEKMKEKGDKKVQKLERIKRNMDEGSRAALQYQHFAENQM</sequence>
<protein>
    <recommendedName>
        <fullName evidence="5">AIG1-type G domain-containing protein</fullName>
    </recommendedName>
</protein>
<comment type="similarity">
    <text evidence="1">Belongs to the TRAFAC class TrmE-Era-EngA-EngB-Septin-like GTPase superfamily. AIG1/Toc34/Toc159-like paraseptin GTPase family. IAN subfamily.</text>
</comment>
<name>A0A3B3WHG1_9TELE</name>
<dbReference type="Proteomes" id="UP000261480">
    <property type="component" value="Unplaced"/>
</dbReference>
<keyword evidence="3" id="KW-0175">Coiled coil</keyword>
<evidence type="ECO:0000256" key="3">
    <source>
        <dbReference type="SAM" id="Coils"/>
    </source>
</evidence>
<dbReference type="InterPro" id="IPR025662">
    <property type="entry name" value="Sigma_54_int_dom_ATP-bd_1"/>
</dbReference>
<dbReference type="PANTHER" id="PTHR32046:SF11">
    <property type="entry name" value="IMMUNE-ASSOCIATED NUCLEOTIDE-BINDING PROTEIN 10-LIKE"/>
    <property type="match status" value="1"/>
</dbReference>
<evidence type="ECO:0000313" key="7">
    <source>
        <dbReference type="Proteomes" id="UP000261480"/>
    </source>
</evidence>
<dbReference type="Gene3D" id="3.40.50.300">
    <property type="entry name" value="P-loop containing nucleotide triphosphate hydrolases"/>
    <property type="match status" value="1"/>
</dbReference>
<dbReference type="GO" id="GO:0005525">
    <property type="term" value="F:GTP binding"/>
    <property type="evidence" value="ECO:0007669"/>
    <property type="project" value="InterPro"/>
</dbReference>
<dbReference type="OrthoDB" id="8954335at2759"/>
<dbReference type="KEGG" id="pmei:106905350"/>
<dbReference type="AlphaFoldDB" id="A0A3B3WHG1"/>
<reference evidence="6" key="2">
    <citation type="submission" date="2025-09" db="UniProtKB">
        <authorList>
            <consortium name="Ensembl"/>
        </authorList>
    </citation>
    <scope>IDENTIFICATION</scope>
</reference>
<keyword evidence="2" id="KW-0547">Nucleotide-binding</keyword>
<dbReference type="SUPFAM" id="SSF52540">
    <property type="entry name" value="P-loop containing nucleoside triphosphate hydrolases"/>
    <property type="match status" value="2"/>
</dbReference>
<organism evidence="6 7">
    <name type="scientific">Poecilia mexicana</name>
    <dbReference type="NCBI Taxonomy" id="48701"/>
    <lineage>
        <taxon>Eukaryota</taxon>
        <taxon>Metazoa</taxon>
        <taxon>Chordata</taxon>
        <taxon>Craniata</taxon>
        <taxon>Vertebrata</taxon>
        <taxon>Euteleostomi</taxon>
        <taxon>Actinopterygii</taxon>
        <taxon>Neopterygii</taxon>
        <taxon>Teleostei</taxon>
        <taxon>Neoteleostei</taxon>
        <taxon>Acanthomorphata</taxon>
        <taxon>Ovalentaria</taxon>
        <taxon>Atherinomorphae</taxon>
        <taxon>Cyprinodontiformes</taxon>
        <taxon>Poeciliidae</taxon>
        <taxon>Poeciliinae</taxon>
        <taxon>Poecilia</taxon>
    </lineage>
</organism>
<feature type="coiled-coil region" evidence="3">
    <location>
        <begin position="327"/>
        <end position="364"/>
    </location>
</feature>
<evidence type="ECO:0000256" key="4">
    <source>
        <dbReference type="SAM" id="MobiDB-lite"/>
    </source>
</evidence>
<accession>A0A3B3WHG1</accession>
<dbReference type="GeneID" id="106905350"/>
<dbReference type="Pfam" id="PF04548">
    <property type="entry name" value="AIG1"/>
    <property type="match status" value="1"/>
</dbReference>
<dbReference type="Ensembl" id="ENSPMET00000013192.1">
    <property type="protein sequence ID" value="ENSPMEP00000002039.1"/>
    <property type="gene ID" value="ENSPMEG00000003030.1"/>
</dbReference>
<keyword evidence="7" id="KW-1185">Reference proteome</keyword>
<reference evidence="6" key="1">
    <citation type="submission" date="2025-08" db="UniProtKB">
        <authorList>
            <consortium name="Ensembl"/>
        </authorList>
    </citation>
    <scope>IDENTIFICATION</scope>
</reference>
<feature type="region of interest" description="Disordered" evidence="4">
    <location>
        <begin position="1"/>
        <end position="42"/>
    </location>
</feature>
<proteinExistence type="inferred from homology"/>
<dbReference type="PROSITE" id="PS00675">
    <property type="entry name" value="SIGMA54_INTERACT_1"/>
    <property type="match status" value="1"/>
</dbReference>
<dbReference type="InterPro" id="IPR027417">
    <property type="entry name" value="P-loop_NTPase"/>
</dbReference>
<feature type="compositionally biased region" description="Polar residues" evidence="4">
    <location>
        <begin position="1"/>
        <end position="10"/>
    </location>
</feature>
<feature type="domain" description="AIG1-type G" evidence="5">
    <location>
        <begin position="99"/>
        <end position="279"/>
    </location>
</feature>
<evidence type="ECO:0000313" key="6">
    <source>
        <dbReference type="Ensembl" id="ENSPMEP00000002039.1"/>
    </source>
</evidence>
<dbReference type="PANTHER" id="PTHR32046">
    <property type="entry name" value="G DOMAIN-CONTAINING PROTEIN"/>
    <property type="match status" value="1"/>
</dbReference>
<evidence type="ECO:0000256" key="1">
    <source>
        <dbReference type="ARBA" id="ARBA00008535"/>
    </source>
</evidence>
<evidence type="ECO:0000256" key="2">
    <source>
        <dbReference type="ARBA" id="ARBA00022741"/>
    </source>
</evidence>
<dbReference type="STRING" id="48701.ENSPMEP00000002039"/>
<evidence type="ECO:0000259" key="5">
    <source>
        <dbReference type="Pfam" id="PF04548"/>
    </source>
</evidence>